<keyword evidence="3" id="KW-0238">DNA-binding</keyword>
<dbReference type="SUPFAM" id="SSF56349">
    <property type="entry name" value="DNA breaking-rejoining enzymes"/>
    <property type="match status" value="1"/>
</dbReference>
<dbReference type="Gene3D" id="1.10.443.10">
    <property type="entry name" value="Intergrase catalytic core"/>
    <property type="match status" value="1"/>
</dbReference>
<dbReference type="GO" id="GO:0006310">
    <property type="term" value="P:DNA recombination"/>
    <property type="evidence" value="ECO:0007669"/>
    <property type="project" value="UniProtKB-KW"/>
</dbReference>
<dbReference type="AlphaFoldDB" id="A0A134A563"/>
<evidence type="ECO:0000259" key="5">
    <source>
        <dbReference type="PROSITE" id="PS51898"/>
    </source>
</evidence>
<keyword evidence="4" id="KW-0233">DNA recombination</keyword>
<comment type="caution">
    <text evidence="6">The sequence shown here is derived from an EMBL/GenBank/DDBJ whole genome shotgun (WGS) entry which is preliminary data.</text>
</comment>
<evidence type="ECO:0000256" key="2">
    <source>
        <dbReference type="ARBA" id="ARBA00022908"/>
    </source>
</evidence>
<dbReference type="Pfam" id="PF14657">
    <property type="entry name" value="Arm-DNA-bind_4"/>
    <property type="match status" value="1"/>
</dbReference>
<dbReference type="PANTHER" id="PTHR30629">
    <property type="entry name" value="PROPHAGE INTEGRASE"/>
    <property type="match status" value="1"/>
</dbReference>
<protein>
    <submittedName>
        <fullName evidence="6">Site-specific recombinase, phage integrase family</fullName>
    </submittedName>
</protein>
<organism evidence="6 7">
    <name type="scientific">Gemella haemolysans</name>
    <dbReference type="NCBI Taxonomy" id="1379"/>
    <lineage>
        <taxon>Bacteria</taxon>
        <taxon>Bacillati</taxon>
        <taxon>Bacillota</taxon>
        <taxon>Bacilli</taxon>
        <taxon>Bacillales</taxon>
        <taxon>Gemellaceae</taxon>
        <taxon>Gemella</taxon>
    </lineage>
</organism>
<name>A0A134A563_9BACL</name>
<dbReference type="InterPro" id="IPR050808">
    <property type="entry name" value="Phage_Integrase"/>
</dbReference>
<dbReference type="CDD" id="cd01189">
    <property type="entry name" value="INT_ICEBs1_C_like"/>
    <property type="match status" value="1"/>
</dbReference>
<dbReference type="InterPro" id="IPR010998">
    <property type="entry name" value="Integrase_recombinase_N"/>
</dbReference>
<dbReference type="InterPro" id="IPR004107">
    <property type="entry name" value="Integrase_SAM-like_N"/>
</dbReference>
<reference evidence="7" key="1">
    <citation type="submission" date="2016-01" db="EMBL/GenBank/DDBJ databases">
        <authorList>
            <person name="Mitreva M."/>
            <person name="Pepin K.H."/>
            <person name="Mihindukulasuriya K.A."/>
            <person name="Fulton R."/>
            <person name="Fronick C."/>
            <person name="O'Laughlin M."/>
            <person name="Miner T."/>
            <person name="Herter B."/>
            <person name="Rosa B.A."/>
            <person name="Cordes M."/>
            <person name="Tomlinson C."/>
            <person name="Wollam A."/>
            <person name="Palsikar V.B."/>
            <person name="Mardis E.R."/>
            <person name="Wilson R.K."/>
        </authorList>
    </citation>
    <scope>NUCLEOTIDE SEQUENCE [LARGE SCALE GENOMIC DNA]</scope>
    <source>
        <strain evidence="7">DNF01167</strain>
    </source>
</reference>
<dbReference type="OrthoDB" id="9803188at2"/>
<proteinExistence type="inferred from homology"/>
<feature type="domain" description="Tyr recombinase" evidence="5">
    <location>
        <begin position="171"/>
        <end position="359"/>
    </location>
</feature>
<dbReference type="InterPro" id="IPR013762">
    <property type="entry name" value="Integrase-like_cat_sf"/>
</dbReference>
<dbReference type="PANTHER" id="PTHR30629:SF2">
    <property type="entry name" value="PROPHAGE INTEGRASE INTS-RELATED"/>
    <property type="match status" value="1"/>
</dbReference>
<dbReference type="Pfam" id="PF00589">
    <property type="entry name" value="Phage_integrase"/>
    <property type="match status" value="1"/>
</dbReference>
<evidence type="ECO:0000256" key="4">
    <source>
        <dbReference type="ARBA" id="ARBA00023172"/>
    </source>
</evidence>
<evidence type="ECO:0000313" key="6">
    <source>
        <dbReference type="EMBL" id="KXB62857.1"/>
    </source>
</evidence>
<dbReference type="InterPro" id="IPR011010">
    <property type="entry name" value="DNA_brk_join_enz"/>
</dbReference>
<dbReference type="GO" id="GO:0015074">
    <property type="term" value="P:DNA integration"/>
    <property type="evidence" value="ECO:0007669"/>
    <property type="project" value="UniProtKB-KW"/>
</dbReference>
<dbReference type="RefSeq" id="WP_060913612.1">
    <property type="nucleotide sequence ID" value="NZ_KQ959927.1"/>
</dbReference>
<dbReference type="EMBL" id="LSDC01000020">
    <property type="protein sequence ID" value="KXB62857.1"/>
    <property type="molecule type" value="Genomic_DNA"/>
</dbReference>
<sequence>MIKEYINSKENKKYYEVKNEYLGKNVYTGKEKRISKKGFRTKREAQNYIVKAKNEFLNGSNFLRSENITFGDVYKLWEEQHKTQVKESSYHTIKTILDKRILPVFKELKIINIKLPYCQNFINEVSKTYKKGYVTLIKGTIVQILDYAVKMEIIPTNYMKLTKVPKKIEEKKKNYYTKKELLQFLKIVKENYSSETYIAFRILAFTGIRLGELRALTWKDINFKKKTLTISKNMMNIGSKSKISTTKTKSSERIIFLDDETIKELKSYRELDNFISINNGVFIKNSRHYFNGMLLRIYRDFPKLKQITPHGFRHTHATLLFESDLSAKEIQNRLGHKDITTTLNTYTHITDEKSKETTEKFYKFMSI</sequence>
<dbReference type="PATRIC" id="fig|1379.3.peg.316"/>
<dbReference type="Proteomes" id="UP000070355">
    <property type="component" value="Unassembled WGS sequence"/>
</dbReference>
<evidence type="ECO:0000256" key="3">
    <source>
        <dbReference type="ARBA" id="ARBA00023125"/>
    </source>
</evidence>
<dbReference type="PROSITE" id="PS51898">
    <property type="entry name" value="TYR_RECOMBINASE"/>
    <property type="match status" value="1"/>
</dbReference>
<evidence type="ECO:0000256" key="1">
    <source>
        <dbReference type="ARBA" id="ARBA00008857"/>
    </source>
</evidence>
<dbReference type="STRING" id="1379.HMPREF3186_00321"/>
<accession>A0A134A563</accession>
<gene>
    <name evidence="6" type="ORF">HMPREF3186_00321</name>
</gene>
<dbReference type="InterPro" id="IPR002104">
    <property type="entry name" value="Integrase_catalytic"/>
</dbReference>
<dbReference type="Pfam" id="PF14659">
    <property type="entry name" value="Phage_int_SAM_3"/>
    <property type="match status" value="1"/>
</dbReference>
<comment type="similarity">
    <text evidence="1">Belongs to the 'phage' integrase family.</text>
</comment>
<keyword evidence="2" id="KW-0229">DNA integration</keyword>
<dbReference type="GO" id="GO:0003677">
    <property type="term" value="F:DNA binding"/>
    <property type="evidence" value="ECO:0007669"/>
    <property type="project" value="UniProtKB-KW"/>
</dbReference>
<dbReference type="InterPro" id="IPR028259">
    <property type="entry name" value="AP2-like_int_N"/>
</dbReference>
<dbReference type="Gene3D" id="1.10.150.130">
    <property type="match status" value="1"/>
</dbReference>
<evidence type="ECO:0000313" key="7">
    <source>
        <dbReference type="Proteomes" id="UP000070355"/>
    </source>
</evidence>